<feature type="domain" description="Putative restriction endonuclease" evidence="1">
    <location>
        <begin position="78"/>
        <end position="248"/>
    </location>
</feature>
<protein>
    <recommendedName>
        <fullName evidence="1">Putative restriction endonuclease domain-containing protein</fullName>
    </recommendedName>
</protein>
<dbReference type="AlphaFoldDB" id="A0A1V4BR08"/>
<organism evidence="2 3">
    <name type="scientific">Microcystis aeruginosa KW</name>
    <dbReference type="NCBI Taxonomy" id="1960155"/>
    <lineage>
        <taxon>Bacteria</taxon>
        <taxon>Bacillati</taxon>
        <taxon>Cyanobacteriota</taxon>
        <taxon>Cyanophyceae</taxon>
        <taxon>Oscillatoriophycideae</taxon>
        <taxon>Chroococcales</taxon>
        <taxon>Microcystaceae</taxon>
        <taxon>Microcystis</taxon>
    </lineage>
</organism>
<dbReference type="InterPro" id="IPR011335">
    <property type="entry name" value="Restrct_endonuc-II-like"/>
</dbReference>
<reference evidence="2 3" key="1">
    <citation type="submission" date="2017-02" db="EMBL/GenBank/DDBJ databases">
        <title>Genome sequence of Microcystis aeruginosa KW.</title>
        <authorList>
            <person name="Oh H.-M."/>
            <person name="Ahn C.-Y."/>
            <person name="Jeong H."/>
            <person name="Srivastava A."/>
            <person name="Lee H.-G."/>
            <person name="Kang S.-R."/>
        </authorList>
    </citation>
    <scope>NUCLEOTIDE SEQUENCE [LARGE SCALE GENOMIC DNA]</scope>
    <source>
        <strain evidence="2 3">KW</strain>
    </source>
</reference>
<dbReference type="PANTHER" id="PTHR35400">
    <property type="entry name" value="SLR1083 PROTEIN"/>
    <property type="match status" value="1"/>
</dbReference>
<dbReference type="InterPro" id="IPR008538">
    <property type="entry name" value="Uma2"/>
</dbReference>
<dbReference type="RefSeq" id="WP_079207537.1">
    <property type="nucleotide sequence ID" value="NZ_MVGR01000004.1"/>
</dbReference>
<evidence type="ECO:0000259" key="1">
    <source>
        <dbReference type="Pfam" id="PF05685"/>
    </source>
</evidence>
<evidence type="ECO:0000313" key="2">
    <source>
        <dbReference type="EMBL" id="OPF16811.1"/>
    </source>
</evidence>
<sequence>MLVAIHTIAKSAGLLAKFQLKIKSRKNSNETIYNKINAVLFLKTATMTSSLAKSLNSQTVTTQHLPPLENGDRLIRPEFERRYQAMPGLKKAELIEGVVYMASPLRFKFHAEPHGRLITWLGVYQAATPQVQMGIEPTVRLDIDNELQPDGVLLISQESGGKSTLSAEGYLEGAPELVVEIAASSAAIDLGDKKRAYRRSGIQEYLVWQVFDQKIDWFSLQDGDYISLLPNQEGVICSLVFPGLWLDISAMLNGNMSGVLDILKAGINSVEHQEFIQKLTATQSGEAK</sequence>
<accession>A0A1V4BR08</accession>
<dbReference type="Pfam" id="PF05685">
    <property type="entry name" value="Uma2"/>
    <property type="match status" value="1"/>
</dbReference>
<comment type="caution">
    <text evidence="2">The sequence shown here is derived from an EMBL/GenBank/DDBJ whole genome shotgun (WGS) entry which is preliminary data.</text>
</comment>
<evidence type="ECO:0000313" key="3">
    <source>
        <dbReference type="Proteomes" id="UP000189835"/>
    </source>
</evidence>
<dbReference type="PANTHER" id="PTHR35400:SF3">
    <property type="entry name" value="SLL1072 PROTEIN"/>
    <property type="match status" value="1"/>
</dbReference>
<name>A0A1V4BR08_MICAE</name>
<dbReference type="InterPro" id="IPR012296">
    <property type="entry name" value="Nuclease_put_TT1808"/>
</dbReference>
<proteinExistence type="predicted"/>
<dbReference type="Gene3D" id="3.90.1570.10">
    <property type="entry name" value="tt1808, chain A"/>
    <property type="match status" value="1"/>
</dbReference>
<dbReference type="SUPFAM" id="SSF52980">
    <property type="entry name" value="Restriction endonuclease-like"/>
    <property type="match status" value="1"/>
</dbReference>
<dbReference type="Proteomes" id="UP000189835">
    <property type="component" value="Unassembled WGS sequence"/>
</dbReference>
<dbReference type="CDD" id="cd06260">
    <property type="entry name" value="DUF820-like"/>
    <property type="match status" value="1"/>
</dbReference>
<gene>
    <name evidence="2" type="ORF">B1L04_11725</name>
</gene>
<dbReference type="EMBL" id="MVGR01000004">
    <property type="protein sequence ID" value="OPF16811.1"/>
    <property type="molecule type" value="Genomic_DNA"/>
</dbReference>